<feature type="region of interest" description="Disordered" evidence="1">
    <location>
        <begin position="1"/>
        <end position="32"/>
    </location>
</feature>
<feature type="compositionally biased region" description="Basic and acidic residues" evidence="1">
    <location>
        <begin position="10"/>
        <end position="21"/>
    </location>
</feature>
<name>A0A8S5RPA8_9VIRU</name>
<proteinExistence type="predicted"/>
<organism evidence="2">
    <name type="scientific">virus sp. ctBS918</name>
    <dbReference type="NCBI Taxonomy" id="2825807"/>
    <lineage>
        <taxon>Viruses</taxon>
    </lineage>
</organism>
<accession>A0A8S5RPA8</accession>
<sequence length="136" mass="15929">MTQKYNSDSELPKYLKQKESNVSKAKKKSKHKHQYKECLIQYNMKVGLINKPTTLITSLGSYCIICGKIGDRFKEDKSIVKDYRRTVDTPIGKCYSLITEEELYEKYHDKLPVFFVEDIYKEKYVDLGQNNNPDGE</sequence>
<evidence type="ECO:0000256" key="1">
    <source>
        <dbReference type="SAM" id="MobiDB-lite"/>
    </source>
</evidence>
<dbReference type="EMBL" id="BK059130">
    <property type="protein sequence ID" value="DAE32925.1"/>
    <property type="molecule type" value="Genomic_DNA"/>
</dbReference>
<reference evidence="2" key="1">
    <citation type="journal article" date="2021" name="Proc. Natl. Acad. Sci. U.S.A.">
        <title>A Catalog of Tens of Thousands of Viruses from Human Metagenomes Reveals Hidden Associations with Chronic Diseases.</title>
        <authorList>
            <person name="Tisza M.J."/>
            <person name="Buck C.B."/>
        </authorList>
    </citation>
    <scope>NUCLEOTIDE SEQUENCE</scope>
    <source>
        <strain evidence="2">CtBS918</strain>
    </source>
</reference>
<evidence type="ECO:0000313" key="2">
    <source>
        <dbReference type="EMBL" id="DAE32925.1"/>
    </source>
</evidence>
<protein>
    <submittedName>
        <fullName evidence="2">Uncharacterized protein</fullName>
    </submittedName>
</protein>